<dbReference type="eggNOG" id="COG0210">
    <property type="taxonomic scope" value="Bacteria"/>
</dbReference>
<dbReference type="STRING" id="880072.Desac_0222"/>
<keyword evidence="3" id="KW-1185">Reference proteome</keyword>
<dbReference type="InterPro" id="IPR011335">
    <property type="entry name" value="Restrct_endonuc-II-like"/>
</dbReference>
<dbReference type="Gene3D" id="3.40.50.300">
    <property type="entry name" value="P-loop containing nucleotide triphosphate hydrolases"/>
    <property type="match status" value="1"/>
</dbReference>
<dbReference type="eggNOG" id="COG2887">
    <property type="taxonomic scope" value="Bacteria"/>
</dbReference>
<dbReference type="EMBL" id="CP002629">
    <property type="protein sequence ID" value="AEB08115.1"/>
    <property type="molecule type" value="Genomic_DNA"/>
</dbReference>
<dbReference type="InterPro" id="IPR011604">
    <property type="entry name" value="PDDEXK-like_dom_sf"/>
</dbReference>
<dbReference type="InterPro" id="IPR027417">
    <property type="entry name" value="P-loop_NTPase"/>
</dbReference>
<dbReference type="Gene3D" id="3.90.320.10">
    <property type="match status" value="1"/>
</dbReference>
<dbReference type="HOGENOM" id="CLU_319800_0_0_7"/>
<dbReference type="OrthoDB" id="5487982at2"/>
<organism evidence="2 3">
    <name type="scientific">Desulfobacca acetoxidans (strain ATCC 700848 / DSM 11109 / ASRB2)</name>
    <dbReference type="NCBI Taxonomy" id="880072"/>
    <lineage>
        <taxon>Bacteria</taxon>
        <taxon>Pseudomonadati</taxon>
        <taxon>Thermodesulfobacteriota</taxon>
        <taxon>Desulfobaccia</taxon>
        <taxon>Desulfobaccales</taxon>
        <taxon>Desulfobaccaceae</taxon>
        <taxon>Desulfobacca</taxon>
    </lineage>
</organism>
<dbReference type="InterPro" id="IPR038726">
    <property type="entry name" value="PDDEXK_AddAB-type"/>
</dbReference>
<sequence length="895" mass="100868">MTIPGAAIKIFPTSAALQDFLLAQSPGALIIVPHMRLAYQVWRRQRLAARAAGRLAWEPLAMTTLSGWWHQLCQQLWLPVQPASYLQRMSCWLQAMAAAPPPEGVEADLAWAAALDEALDLIERYQIPPAAGAYGESALIAWRRPVIREFLDLLRQKGSITPAALPSYLLQALQSGSLSWPEKILLVGMETPAPVEQEWLTAVARKCPLIQLILVGREDTARYAITLPDRRQEMDWVAAKVLELADQEQIPLHRLAVTAPNLTEYLPELRRIWRELLGPGMTPEGCWCNFSLGDCLAETQIFHAALLPLRFRTYGELREDLAAWLLSPYYQEFSPQQAAILQWDLIWRRSRIAYDWPALRRAASEADRTGLEPALLSRLDRIISCLPLDPAPAGIWTKRLQAVWEQSGFPGRLSPLEERSYQHLQELLRDLTALEGSSELSGSTLIEWLNLGARQIDLPGEGTQEAGVQILGLLELRGLDFDAVFCMGLNMGVFPPPPRPLPLLTASERVLVLGGTYQGQQQFAEQAYRNLQAVAPRLICTRPLVQQEEEQTPSFLIDQTWRQETCSPLSRPHPAWLRSPAVRVVFQAPASGGAILNKELTSVKLPSEISLSALMTALACPCQFYFSVLLGLQELPEIDSGLPPPERGSALHQVLERFTRRFSQAIQESDHWNEAAALNCLQIVMEEFQSWAKADPHWQAELERWLAPEGGVLREWLQQERQHYENGWRWLVMEAPFAGLRLPDWPGSIRGRIDRIDWHKEQGLMLWDYKSGNVPKQRDLEEDRSQFQLPGYLLAVQHGLIPTLPRQQARAGIIGLKSSRQDHLRFEDYGLSAGDWRRLLSLKLAAVAKVGKKVQQGDFRPDPSLPPPGKGNSCTYCPFHLLCGYRPEDVAEEDE</sequence>
<reference evidence="2 3" key="1">
    <citation type="journal article" date="2011" name="Stand. Genomic Sci.">
        <title>Complete genome sequence of the acetate-degrading sulfate reducer Desulfobacca acetoxidans type strain (ASRB2).</title>
        <authorList>
            <person name="Goker M."/>
            <person name="Teshima H."/>
            <person name="Lapidus A."/>
            <person name="Nolan M."/>
            <person name="Lucas S."/>
            <person name="Hammon N."/>
            <person name="Deshpande S."/>
            <person name="Cheng J.F."/>
            <person name="Tapia R."/>
            <person name="Han C."/>
            <person name="Goodwin L."/>
            <person name="Pitluck S."/>
            <person name="Huntemann M."/>
            <person name="Liolios K."/>
            <person name="Ivanova N."/>
            <person name="Pagani I."/>
            <person name="Mavromatis K."/>
            <person name="Ovchinikova G."/>
            <person name="Pati A."/>
            <person name="Chen A."/>
            <person name="Palaniappan K."/>
            <person name="Land M."/>
            <person name="Hauser L."/>
            <person name="Brambilla E.M."/>
            <person name="Rohde M."/>
            <person name="Spring S."/>
            <person name="Detter J.C."/>
            <person name="Woyke T."/>
            <person name="Bristow J."/>
            <person name="Eisen J.A."/>
            <person name="Markowitz V."/>
            <person name="Hugenholtz P."/>
            <person name="Kyrpides N.C."/>
            <person name="Klenk H.P."/>
        </authorList>
    </citation>
    <scope>NUCLEOTIDE SEQUENCE [LARGE SCALE GENOMIC DNA]</scope>
    <source>
        <strain evidence="3">ATCC 700848 / DSM 11109 / ASRB2</strain>
    </source>
</reference>
<dbReference type="SUPFAM" id="SSF52540">
    <property type="entry name" value="P-loop containing nucleoside triphosphate hydrolases"/>
    <property type="match status" value="1"/>
</dbReference>
<accession>F2NEC5</accession>
<name>F2NEC5_DESAR</name>
<dbReference type="KEGG" id="dao:Desac_0222"/>
<dbReference type="Proteomes" id="UP000000483">
    <property type="component" value="Chromosome"/>
</dbReference>
<dbReference type="SUPFAM" id="SSF52980">
    <property type="entry name" value="Restriction endonuclease-like"/>
    <property type="match status" value="1"/>
</dbReference>
<evidence type="ECO:0000259" key="1">
    <source>
        <dbReference type="Pfam" id="PF12705"/>
    </source>
</evidence>
<dbReference type="AlphaFoldDB" id="F2NEC5"/>
<evidence type="ECO:0000313" key="2">
    <source>
        <dbReference type="EMBL" id="AEB08115.1"/>
    </source>
</evidence>
<reference evidence="3" key="2">
    <citation type="submission" date="2011-03" db="EMBL/GenBank/DDBJ databases">
        <title>The complete genome of Desulfobacca acetoxidans DSM 11109.</title>
        <authorList>
            <consortium name="US DOE Joint Genome Institute (JGI-PGF)"/>
            <person name="Lucas S."/>
            <person name="Copeland A."/>
            <person name="Lapidus A."/>
            <person name="Bruce D."/>
            <person name="Goodwin L."/>
            <person name="Pitluck S."/>
            <person name="Peters L."/>
            <person name="Kyrpides N."/>
            <person name="Mavromatis K."/>
            <person name="Ivanova N."/>
            <person name="Ovchinnikova G."/>
            <person name="Teshima H."/>
            <person name="Detter J.C."/>
            <person name="Han C."/>
            <person name="Land M."/>
            <person name="Hauser L."/>
            <person name="Markowitz V."/>
            <person name="Cheng J.-F."/>
            <person name="Hugenholtz P."/>
            <person name="Woyke T."/>
            <person name="Wu D."/>
            <person name="Spring S."/>
            <person name="Schueler E."/>
            <person name="Brambilla E."/>
            <person name="Klenk H.-P."/>
            <person name="Eisen J.A."/>
        </authorList>
    </citation>
    <scope>NUCLEOTIDE SEQUENCE [LARGE SCALE GENOMIC DNA]</scope>
    <source>
        <strain evidence="3">ATCC 700848 / DSM 11109 / ASRB2</strain>
    </source>
</reference>
<dbReference type="Pfam" id="PF12705">
    <property type="entry name" value="PDDEXK_1"/>
    <property type="match status" value="1"/>
</dbReference>
<protein>
    <submittedName>
        <fullName evidence="2">ATP-dependent nuclease subunit B</fullName>
    </submittedName>
</protein>
<dbReference type="RefSeq" id="WP_013705228.1">
    <property type="nucleotide sequence ID" value="NC_015388.1"/>
</dbReference>
<feature type="domain" description="PD-(D/E)XK endonuclease-like" evidence="1">
    <location>
        <begin position="609"/>
        <end position="883"/>
    </location>
</feature>
<gene>
    <name evidence="2" type="ordered locus">Desac_0222</name>
</gene>
<evidence type="ECO:0000313" key="3">
    <source>
        <dbReference type="Proteomes" id="UP000000483"/>
    </source>
</evidence>
<proteinExistence type="predicted"/>